<evidence type="ECO:0000256" key="7">
    <source>
        <dbReference type="ARBA" id="ARBA00022909"/>
    </source>
</evidence>
<organism evidence="9 10">
    <name type="scientific">Alteromonas genovensis</name>
    <dbReference type="NCBI Taxonomy" id="471225"/>
    <lineage>
        <taxon>Bacteria</taxon>
        <taxon>Pseudomonadati</taxon>
        <taxon>Pseudomonadota</taxon>
        <taxon>Gammaproteobacteria</taxon>
        <taxon>Alteromonadales</taxon>
        <taxon>Alteromonadaceae</taxon>
        <taxon>Alteromonas/Salinimonas group</taxon>
        <taxon>Alteromonas</taxon>
    </lineage>
</organism>
<dbReference type="InterPro" id="IPR000550">
    <property type="entry name" value="Hppk"/>
</dbReference>
<dbReference type="AlphaFoldDB" id="A0A6N9TID1"/>
<sequence length="164" mass="18890">MSQHTILISVGSNIEREHYTRQSIIALKKHFQDVSLSSVYESEAVGFNGSPFYNLVAKANTSLSIEHVCETLKNIERDNGRVHTDKKFCARTLDLDLLTYDDTVTRSPVVLPREEICHNAFVLWPLAELVPNSIHPETQQTYAHMWASFDKQKQRLWPVDFTWS</sequence>
<dbReference type="NCBIfam" id="TIGR01498">
    <property type="entry name" value="folK"/>
    <property type="match status" value="1"/>
</dbReference>
<dbReference type="EC" id="2.7.6.3" evidence="2"/>
<comment type="pathway">
    <text evidence="1">Cofactor biosynthesis; tetrahydrofolate biosynthesis; 2-amino-4-hydroxy-6-hydroxymethyl-7,8-dihydropteridine diphosphate from 7,8-dihydroneopterin triphosphate: step 4/4.</text>
</comment>
<dbReference type="Proteomes" id="UP000471381">
    <property type="component" value="Unassembled WGS sequence"/>
</dbReference>
<keyword evidence="6" id="KW-0067">ATP-binding</keyword>
<keyword evidence="7" id="KW-0289">Folate biosynthesis</keyword>
<dbReference type="GO" id="GO:0046656">
    <property type="term" value="P:folic acid biosynthetic process"/>
    <property type="evidence" value="ECO:0007669"/>
    <property type="project" value="UniProtKB-KW"/>
</dbReference>
<evidence type="ECO:0000256" key="5">
    <source>
        <dbReference type="ARBA" id="ARBA00022777"/>
    </source>
</evidence>
<keyword evidence="3 9" id="KW-0808">Transferase</keyword>
<dbReference type="Pfam" id="PF01288">
    <property type="entry name" value="HPPK"/>
    <property type="match status" value="1"/>
</dbReference>
<keyword evidence="5 9" id="KW-0418">Kinase</keyword>
<gene>
    <name evidence="9" type="primary">folK</name>
    <name evidence="9" type="ORF">GTQ48_15455</name>
</gene>
<dbReference type="GO" id="GO:0046654">
    <property type="term" value="P:tetrahydrofolate biosynthetic process"/>
    <property type="evidence" value="ECO:0007669"/>
    <property type="project" value="UniProtKB-UniPathway"/>
</dbReference>
<comment type="caution">
    <text evidence="9">The sequence shown here is derived from an EMBL/GenBank/DDBJ whole genome shotgun (WGS) entry which is preliminary data.</text>
</comment>
<proteinExistence type="predicted"/>
<accession>A0A6N9TID1</accession>
<dbReference type="SUPFAM" id="SSF55083">
    <property type="entry name" value="6-hydroxymethyl-7,8-dihydropterin pyrophosphokinase, HPPK"/>
    <property type="match status" value="1"/>
</dbReference>
<keyword evidence="10" id="KW-1185">Reference proteome</keyword>
<evidence type="ECO:0000256" key="3">
    <source>
        <dbReference type="ARBA" id="ARBA00022679"/>
    </source>
</evidence>
<protein>
    <recommendedName>
        <fullName evidence="2">2-amino-4-hydroxy-6-hydroxymethyldihydropteridine diphosphokinase</fullName>
        <ecNumber evidence="2">2.7.6.3</ecNumber>
    </recommendedName>
</protein>
<reference evidence="9 10" key="1">
    <citation type="submission" date="2020-01" db="EMBL/GenBank/DDBJ databases">
        <title>Genomes of bacteria type strains.</title>
        <authorList>
            <person name="Chen J."/>
            <person name="Zhu S."/>
            <person name="Yang J."/>
        </authorList>
    </citation>
    <scope>NUCLEOTIDE SEQUENCE [LARGE SCALE GENOMIC DNA]</scope>
    <source>
        <strain evidence="9 10">LMG 24078</strain>
    </source>
</reference>
<dbReference type="PANTHER" id="PTHR43071:SF2">
    <property type="entry name" value="2-AMINO-4-HYDROXY-6-HYDROXYMETHYLDIHYDROPTERIDINE PYROPHOSPHOKINASE"/>
    <property type="match status" value="1"/>
</dbReference>
<keyword evidence="4" id="KW-0547">Nucleotide-binding</keyword>
<dbReference type="GO" id="GO:0003848">
    <property type="term" value="F:2-amino-4-hydroxy-6-hydroxymethyldihydropteridine diphosphokinase activity"/>
    <property type="evidence" value="ECO:0007669"/>
    <property type="project" value="UniProtKB-EC"/>
</dbReference>
<evidence type="ECO:0000256" key="4">
    <source>
        <dbReference type="ARBA" id="ARBA00022741"/>
    </source>
</evidence>
<evidence type="ECO:0000259" key="8">
    <source>
        <dbReference type="Pfam" id="PF01288"/>
    </source>
</evidence>
<dbReference type="InterPro" id="IPR035907">
    <property type="entry name" value="Hppk_sf"/>
</dbReference>
<dbReference type="GO" id="GO:0016301">
    <property type="term" value="F:kinase activity"/>
    <property type="evidence" value="ECO:0007669"/>
    <property type="project" value="UniProtKB-KW"/>
</dbReference>
<dbReference type="GO" id="GO:0005524">
    <property type="term" value="F:ATP binding"/>
    <property type="evidence" value="ECO:0007669"/>
    <property type="project" value="UniProtKB-KW"/>
</dbReference>
<name>A0A6N9TID1_9ALTE</name>
<evidence type="ECO:0000313" key="10">
    <source>
        <dbReference type="Proteomes" id="UP000471381"/>
    </source>
</evidence>
<evidence type="ECO:0000256" key="2">
    <source>
        <dbReference type="ARBA" id="ARBA00013253"/>
    </source>
</evidence>
<dbReference type="UniPathway" id="UPA00077">
    <property type="reaction ID" value="UER00155"/>
</dbReference>
<dbReference type="RefSeq" id="WP_163107464.1">
    <property type="nucleotide sequence ID" value="NZ_JAAAWO010000013.1"/>
</dbReference>
<feature type="domain" description="7,8-dihydro-6-hydroxymethylpterin-pyrophosphokinase" evidence="8">
    <location>
        <begin position="8"/>
        <end position="131"/>
    </location>
</feature>
<dbReference type="EMBL" id="JAAAWO010000013">
    <property type="protein sequence ID" value="NDW16910.1"/>
    <property type="molecule type" value="Genomic_DNA"/>
</dbReference>
<dbReference type="PANTHER" id="PTHR43071">
    <property type="entry name" value="2-AMINO-4-HYDROXY-6-HYDROXYMETHYLDIHYDROPTERIDINE PYROPHOSPHOKINASE"/>
    <property type="match status" value="1"/>
</dbReference>
<evidence type="ECO:0000256" key="6">
    <source>
        <dbReference type="ARBA" id="ARBA00022840"/>
    </source>
</evidence>
<dbReference type="Gene3D" id="3.30.70.560">
    <property type="entry name" value="7,8-Dihydro-6-hydroxymethylpterin-pyrophosphokinase HPPK"/>
    <property type="match status" value="1"/>
</dbReference>
<evidence type="ECO:0000313" key="9">
    <source>
        <dbReference type="EMBL" id="NDW16910.1"/>
    </source>
</evidence>
<evidence type="ECO:0000256" key="1">
    <source>
        <dbReference type="ARBA" id="ARBA00005051"/>
    </source>
</evidence>